<organism evidence="3 4">
    <name type="scientific">Coprinopsis marcescibilis</name>
    <name type="common">Agaric fungus</name>
    <name type="synonym">Psathyrella marcescibilis</name>
    <dbReference type="NCBI Taxonomy" id="230819"/>
    <lineage>
        <taxon>Eukaryota</taxon>
        <taxon>Fungi</taxon>
        <taxon>Dikarya</taxon>
        <taxon>Basidiomycota</taxon>
        <taxon>Agaricomycotina</taxon>
        <taxon>Agaricomycetes</taxon>
        <taxon>Agaricomycetidae</taxon>
        <taxon>Agaricales</taxon>
        <taxon>Agaricineae</taxon>
        <taxon>Psathyrellaceae</taxon>
        <taxon>Coprinopsis</taxon>
    </lineage>
</organism>
<dbReference type="AlphaFoldDB" id="A0A5C3KWH8"/>
<sequence length="363" mass="40833">MFLLASLQLERIQHCLSVANLRTALQDLPSGVHDMYESAMSRIKCQPNGDLAKPILVWVAYAHPQASLLIEDLRCALATCIHTCEFNSDQLVDKEILISLCCGLVTLNEIGYVHLIHYTAYDYLRSRIASFCEDPHTEIASTCAGRLLQCGFHNMDSRSVSAKFIANPLLRYSHKYLGWHLRHCKSTPPIVISFVQRCKSYPLQEHSWGLRWDYLSSFHVAALFNIPFILESLIAQDTSQATRRTGLGTTPLMVAARYGHVDAVNILLNLQCVRDTINATDVNKRTALMKAGYRDHINVVYELLKVPGVDVTLEDDLGVTALMDAICFDQIDVCGSWHRQFKGLLALRSMGRHRNKRTACATL</sequence>
<gene>
    <name evidence="3" type="ORF">FA15DRAFT_669259</name>
</gene>
<proteinExistence type="predicted"/>
<dbReference type="Proteomes" id="UP000307440">
    <property type="component" value="Unassembled WGS sequence"/>
</dbReference>
<name>A0A5C3KWH8_COPMA</name>
<dbReference type="PANTHER" id="PTHR10039">
    <property type="entry name" value="AMELOGENIN"/>
    <property type="match status" value="1"/>
</dbReference>
<keyword evidence="4" id="KW-1185">Reference proteome</keyword>
<protein>
    <submittedName>
        <fullName evidence="3">Ankyrin</fullName>
    </submittedName>
</protein>
<dbReference type="Pfam" id="PF12796">
    <property type="entry name" value="Ank_2"/>
    <property type="match status" value="1"/>
</dbReference>
<feature type="repeat" description="ANK" evidence="1">
    <location>
        <begin position="247"/>
        <end position="269"/>
    </location>
</feature>
<dbReference type="PROSITE" id="PS50297">
    <property type="entry name" value="ANK_REP_REGION"/>
    <property type="match status" value="1"/>
</dbReference>
<evidence type="ECO:0000256" key="1">
    <source>
        <dbReference type="PROSITE-ProRule" id="PRU00023"/>
    </source>
</evidence>
<dbReference type="OrthoDB" id="7464126at2759"/>
<reference evidence="3 4" key="1">
    <citation type="journal article" date="2019" name="Nat. Ecol. Evol.">
        <title>Megaphylogeny resolves global patterns of mushroom evolution.</title>
        <authorList>
            <person name="Varga T."/>
            <person name="Krizsan K."/>
            <person name="Foldi C."/>
            <person name="Dima B."/>
            <person name="Sanchez-Garcia M."/>
            <person name="Sanchez-Ramirez S."/>
            <person name="Szollosi G.J."/>
            <person name="Szarkandi J.G."/>
            <person name="Papp V."/>
            <person name="Albert L."/>
            <person name="Andreopoulos W."/>
            <person name="Angelini C."/>
            <person name="Antonin V."/>
            <person name="Barry K.W."/>
            <person name="Bougher N.L."/>
            <person name="Buchanan P."/>
            <person name="Buyck B."/>
            <person name="Bense V."/>
            <person name="Catcheside P."/>
            <person name="Chovatia M."/>
            <person name="Cooper J."/>
            <person name="Damon W."/>
            <person name="Desjardin D."/>
            <person name="Finy P."/>
            <person name="Geml J."/>
            <person name="Haridas S."/>
            <person name="Hughes K."/>
            <person name="Justo A."/>
            <person name="Karasinski D."/>
            <person name="Kautmanova I."/>
            <person name="Kiss B."/>
            <person name="Kocsube S."/>
            <person name="Kotiranta H."/>
            <person name="LaButti K.M."/>
            <person name="Lechner B.E."/>
            <person name="Liimatainen K."/>
            <person name="Lipzen A."/>
            <person name="Lukacs Z."/>
            <person name="Mihaltcheva S."/>
            <person name="Morgado L.N."/>
            <person name="Niskanen T."/>
            <person name="Noordeloos M.E."/>
            <person name="Ohm R.A."/>
            <person name="Ortiz-Santana B."/>
            <person name="Ovrebo C."/>
            <person name="Racz N."/>
            <person name="Riley R."/>
            <person name="Savchenko A."/>
            <person name="Shiryaev A."/>
            <person name="Soop K."/>
            <person name="Spirin V."/>
            <person name="Szebenyi C."/>
            <person name="Tomsovsky M."/>
            <person name="Tulloss R.E."/>
            <person name="Uehling J."/>
            <person name="Grigoriev I.V."/>
            <person name="Vagvolgyi C."/>
            <person name="Papp T."/>
            <person name="Martin F.M."/>
            <person name="Miettinen O."/>
            <person name="Hibbett D.S."/>
            <person name="Nagy L.G."/>
        </authorList>
    </citation>
    <scope>NUCLEOTIDE SEQUENCE [LARGE SCALE GENOMIC DNA]</scope>
    <source>
        <strain evidence="3 4">CBS 121175</strain>
    </source>
</reference>
<dbReference type="STRING" id="230819.A0A5C3KWH8"/>
<dbReference type="EMBL" id="ML210196">
    <property type="protein sequence ID" value="TFK24687.1"/>
    <property type="molecule type" value="Genomic_DNA"/>
</dbReference>
<accession>A0A5C3KWH8</accession>
<evidence type="ECO:0000313" key="4">
    <source>
        <dbReference type="Proteomes" id="UP000307440"/>
    </source>
</evidence>
<keyword evidence="1" id="KW-0040">ANK repeat</keyword>
<dbReference type="PROSITE" id="PS50088">
    <property type="entry name" value="ANK_REPEAT"/>
    <property type="match status" value="1"/>
</dbReference>
<dbReference type="InterPro" id="IPR036770">
    <property type="entry name" value="Ankyrin_rpt-contain_sf"/>
</dbReference>
<evidence type="ECO:0000313" key="3">
    <source>
        <dbReference type="EMBL" id="TFK24687.1"/>
    </source>
</evidence>
<dbReference type="InterPro" id="IPR002110">
    <property type="entry name" value="Ankyrin_rpt"/>
</dbReference>
<evidence type="ECO:0000259" key="2">
    <source>
        <dbReference type="Pfam" id="PF22939"/>
    </source>
</evidence>
<dbReference type="InterPro" id="IPR054471">
    <property type="entry name" value="GPIID_WHD"/>
</dbReference>
<dbReference type="PANTHER" id="PTHR10039:SF15">
    <property type="entry name" value="NACHT DOMAIN-CONTAINING PROTEIN"/>
    <property type="match status" value="1"/>
</dbReference>
<feature type="domain" description="GPI inositol-deacylase winged helix" evidence="2">
    <location>
        <begin position="50"/>
        <end position="126"/>
    </location>
</feature>
<dbReference type="Gene3D" id="1.25.40.20">
    <property type="entry name" value="Ankyrin repeat-containing domain"/>
    <property type="match status" value="1"/>
</dbReference>
<dbReference type="SUPFAM" id="SSF48403">
    <property type="entry name" value="Ankyrin repeat"/>
    <property type="match status" value="1"/>
</dbReference>
<dbReference type="Pfam" id="PF22939">
    <property type="entry name" value="WHD_GPIID"/>
    <property type="match status" value="1"/>
</dbReference>
<dbReference type="SMART" id="SM00248">
    <property type="entry name" value="ANK"/>
    <property type="match status" value="2"/>
</dbReference>